<evidence type="ECO:0000256" key="1">
    <source>
        <dbReference type="SAM" id="Phobius"/>
    </source>
</evidence>
<organism evidence="2 3">
    <name type="scientific">Nodularia spumigena UHCC 0039</name>
    <dbReference type="NCBI Taxonomy" id="1914872"/>
    <lineage>
        <taxon>Bacteria</taxon>
        <taxon>Bacillati</taxon>
        <taxon>Cyanobacteriota</taxon>
        <taxon>Cyanophyceae</taxon>
        <taxon>Nostocales</taxon>
        <taxon>Nodulariaceae</taxon>
        <taxon>Nodularia</taxon>
    </lineage>
</organism>
<accession>A0A2S0Q725</accession>
<dbReference type="EMBL" id="CP020114">
    <property type="protein sequence ID" value="AVZ30194.1"/>
    <property type="molecule type" value="Genomic_DNA"/>
</dbReference>
<protein>
    <submittedName>
        <fullName evidence="2">Uncharacterized protein</fullName>
    </submittedName>
</protein>
<keyword evidence="1" id="KW-0472">Membrane</keyword>
<dbReference type="Proteomes" id="UP000244056">
    <property type="component" value="Chromosome"/>
</dbReference>
<reference evidence="2 3" key="1">
    <citation type="submission" date="2017-03" db="EMBL/GenBank/DDBJ databases">
        <title>Comparative genomics of the toxic Baltic Sea cyanobacteria Nodularia spumigena UHCC 0039 and its response on varying salinity.</title>
        <authorList>
            <person name="Teikari J.E."/>
        </authorList>
    </citation>
    <scope>NUCLEOTIDE SEQUENCE [LARGE SCALE GENOMIC DNA]</scope>
    <source>
        <strain evidence="2 3">UHCC 0039</strain>
    </source>
</reference>
<sequence>MKTHLTCPVCDRQEIEGDICPNCETDISLVRMLVELPREKPGMSVWLLIMAAIGCSCLGFAAAIIFRFFAVGTM</sequence>
<dbReference type="KEGG" id="nsp:BMF81_01524"/>
<gene>
    <name evidence="2" type="ORF">BMF81_01524</name>
</gene>
<feature type="transmembrane region" description="Helical" evidence="1">
    <location>
        <begin position="45"/>
        <end position="70"/>
    </location>
</feature>
<keyword evidence="1" id="KW-0812">Transmembrane</keyword>
<evidence type="ECO:0000313" key="2">
    <source>
        <dbReference type="EMBL" id="AVZ30194.1"/>
    </source>
</evidence>
<dbReference type="AlphaFoldDB" id="A0A2S0Q725"/>
<keyword evidence="1" id="KW-1133">Transmembrane helix</keyword>
<name>A0A2S0Q725_NODSP</name>
<dbReference type="GeneID" id="78020020"/>
<evidence type="ECO:0000313" key="3">
    <source>
        <dbReference type="Proteomes" id="UP000244056"/>
    </source>
</evidence>
<proteinExistence type="predicted"/>
<dbReference type="RefSeq" id="WP_199912112.1">
    <property type="nucleotide sequence ID" value="NZ_CAWNZE010000001.1"/>
</dbReference>